<dbReference type="PROSITE" id="PS50830">
    <property type="entry name" value="TNASE_3"/>
    <property type="match status" value="1"/>
</dbReference>
<proteinExistence type="predicted"/>
<evidence type="ECO:0000313" key="3">
    <source>
        <dbReference type="EMBL" id="SIR98492.1"/>
    </source>
</evidence>
<dbReference type="InterPro" id="IPR016071">
    <property type="entry name" value="Staphylococal_nuclease_OB-fold"/>
</dbReference>
<dbReference type="InterPro" id="IPR035437">
    <property type="entry name" value="SNase_OB-fold_sf"/>
</dbReference>
<dbReference type="PROSITE" id="PS51257">
    <property type="entry name" value="PROKAR_LIPOPROTEIN"/>
    <property type="match status" value="1"/>
</dbReference>
<keyword evidence="4" id="KW-1185">Reference proteome</keyword>
<name>A0A1N7FDU6_9EURY</name>
<gene>
    <name evidence="3" type="ORF">SAMN05421858_4983</name>
</gene>
<feature type="domain" description="TNase-like" evidence="2">
    <location>
        <begin position="102"/>
        <end position="225"/>
    </location>
</feature>
<sequence>MHRSLPAFGLILFFVLAGCLGGFGLDGSSDDPTTTTTKPQPQTEAPATTTVPVTTSTIQPTSTTKTTASSTTTSTETPTERTTTTFLRTQTTARVDAPEDSDRFEARVTKIVDPTTITIEHDGETQTVDLIGVKVPKSGLMHKRALQTTNAQLAHSTVTVVTDPKVESDGDGHLQVYVYTGNWLYNTQLLRSGYARVADGEFSKRTEFERKQQEAKQGGYGLWKNTTTTA</sequence>
<evidence type="ECO:0000256" key="1">
    <source>
        <dbReference type="SAM" id="MobiDB-lite"/>
    </source>
</evidence>
<dbReference type="Proteomes" id="UP000186914">
    <property type="component" value="Unassembled WGS sequence"/>
</dbReference>
<dbReference type="SMART" id="SM00318">
    <property type="entry name" value="SNc"/>
    <property type="match status" value="1"/>
</dbReference>
<dbReference type="Gene3D" id="2.40.50.90">
    <property type="match status" value="1"/>
</dbReference>
<dbReference type="Pfam" id="PF00565">
    <property type="entry name" value="SNase"/>
    <property type="match status" value="1"/>
</dbReference>
<organism evidence="3 4">
    <name type="scientific">Haladaptatus litoreus</name>
    <dbReference type="NCBI Taxonomy" id="553468"/>
    <lineage>
        <taxon>Archaea</taxon>
        <taxon>Methanobacteriati</taxon>
        <taxon>Methanobacteriota</taxon>
        <taxon>Stenosarchaea group</taxon>
        <taxon>Halobacteria</taxon>
        <taxon>Halobacteriales</taxon>
        <taxon>Haladaptataceae</taxon>
        <taxon>Haladaptatus</taxon>
    </lineage>
</organism>
<accession>A0A1N7FDU6</accession>
<protein>
    <submittedName>
        <fullName evidence="3">Nuclease homologue</fullName>
    </submittedName>
</protein>
<evidence type="ECO:0000313" key="4">
    <source>
        <dbReference type="Proteomes" id="UP000186914"/>
    </source>
</evidence>
<dbReference type="EMBL" id="FTNO01000008">
    <property type="protein sequence ID" value="SIR98492.1"/>
    <property type="molecule type" value="Genomic_DNA"/>
</dbReference>
<dbReference type="AlphaFoldDB" id="A0A1N7FDU6"/>
<dbReference type="SUPFAM" id="SSF50199">
    <property type="entry name" value="Staphylococcal nuclease"/>
    <property type="match status" value="1"/>
</dbReference>
<dbReference type="RefSeq" id="WP_245800281.1">
    <property type="nucleotide sequence ID" value="NZ_FTNO01000008.1"/>
</dbReference>
<feature type="region of interest" description="Disordered" evidence="1">
    <location>
        <begin position="29"/>
        <end position="85"/>
    </location>
</feature>
<evidence type="ECO:0000259" key="2">
    <source>
        <dbReference type="PROSITE" id="PS50830"/>
    </source>
</evidence>
<reference evidence="4" key="1">
    <citation type="submission" date="2017-01" db="EMBL/GenBank/DDBJ databases">
        <authorList>
            <person name="Varghese N."/>
            <person name="Submissions S."/>
        </authorList>
    </citation>
    <scope>NUCLEOTIDE SEQUENCE [LARGE SCALE GENOMIC DNA]</scope>
    <source>
        <strain evidence="4">CGMCC 1.7737</strain>
    </source>
</reference>